<dbReference type="GO" id="GO:0005730">
    <property type="term" value="C:nucleolus"/>
    <property type="evidence" value="ECO:0007669"/>
    <property type="project" value="TreeGrafter"/>
</dbReference>
<keyword evidence="3 5" id="KW-0694">RNA-binding</keyword>
<dbReference type="InterPro" id="IPR000504">
    <property type="entry name" value="RRM_dom"/>
</dbReference>
<keyword evidence="7" id="KW-0812">Transmembrane</keyword>
<dbReference type="Gene3D" id="3.30.70.330">
    <property type="match status" value="2"/>
</dbReference>
<feature type="compositionally biased region" description="Polar residues" evidence="6">
    <location>
        <begin position="760"/>
        <end position="781"/>
    </location>
</feature>
<proteinExistence type="predicted"/>
<dbReference type="GO" id="GO:0003729">
    <property type="term" value="F:mRNA binding"/>
    <property type="evidence" value="ECO:0007669"/>
    <property type="project" value="TreeGrafter"/>
</dbReference>
<dbReference type="InterPro" id="IPR008547">
    <property type="entry name" value="DUF829_TMEM53"/>
</dbReference>
<protein>
    <recommendedName>
        <fullName evidence="8">RRM domain-containing protein</fullName>
    </recommendedName>
</protein>
<dbReference type="SUPFAM" id="SSF53474">
    <property type="entry name" value="alpha/beta-Hydrolases"/>
    <property type="match status" value="1"/>
</dbReference>
<evidence type="ECO:0000313" key="9">
    <source>
        <dbReference type="EMBL" id="CDQ80005.1"/>
    </source>
</evidence>
<dbReference type="CDD" id="cd12416">
    <property type="entry name" value="RRM4_RBM28_like"/>
    <property type="match status" value="1"/>
</dbReference>
<reference evidence="9" key="1">
    <citation type="journal article" date="2014" name="Nat. Commun.">
        <title>The rainbow trout genome provides novel insights into evolution after whole-genome duplication in vertebrates.</title>
        <authorList>
            <person name="Berthelot C."/>
            <person name="Brunet F."/>
            <person name="Chalopin D."/>
            <person name="Juanchich A."/>
            <person name="Bernard M."/>
            <person name="Noel B."/>
            <person name="Bento P."/>
            <person name="Da Silva C."/>
            <person name="Labadie K."/>
            <person name="Alberti A."/>
            <person name="Aury J.M."/>
            <person name="Louis A."/>
            <person name="Dehais P."/>
            <person name="Bardou P."/>
            <person name="Montfort J."/>
            <person name="Klopp C."/>
            <person name="Cabau C."/>
            <person name="Gaspin C."/>
            <person name="Thorgaard G.H."/>
            <person name="Boussaha M."/>
            <person name="Quillet E."/>
            <person name="Guyomard R."/>
            <person name="Galiana D."/>
            <person name="Bobe J."/>
            <person name="Volff J.N."/>
            <person name="Genet C."/>
            <person name="Wincker P."/>
            <person name="Jaillon O."/>
            <person name="Roest Crollius H."/>
            <person name="Guiguen Y."/>
        </authorList>
    </citation>
    <scope>NUCLEOTIDE SEQUENCE [LARGE SCALE GENOMIC DNA]</scope>
</reference>
<dbReference type="CDD" id="cd12415">
    <property type="entry name" value="RRM3_RBM28_like"/>
    <property type="match status" value="1"/>
</dbReference>
<dbReference type="InterPro" id="IPR029058">
    <property type="entry name" value="AB_hydrolase_fold"/>
</dbReference>
<evidence type="ECO:0000256" key="3">
    <source>
        <dbReference type="ARBA" id="ARBA00022884"/>
    </source>
</evidence>
<sequence length="903" mass="101292">MLYSLLRHRQLSPITNDTHRVTVHRISKTITLYLNDAASPKPSPGPLSALNDAASTSPSLALTSAPTKPLLLMLPWLGSRPQAVAKYCEIYFRTGFDVLIVESAVSQFLWPRWGLDYGARVLDLLQSDCFVSRPLLVHAFSIGGYTFTQLLVHVSRDTQKYYGFTQRIRGHIYDSLVLGSLERMATGLGKILLPRLESQVKWASMLYFRAFKHHTVDYFNNGIDVFWNNPVTAPALVFFCQNDALCDPEGMEEIIAYWRKRGMEVTDRKWEESTHAGHLRQHPQEYLSTLETFLKTLGMSTVASSAAIKSFSPLSFTGRQVAIDWAVAKDKFVATQPGAKKVEKVTAEKPVTEEEEEEELEKNKQMTMTKVILGLMKTTRKMKIQSLRRQMTTKGILGLMKMAPSGSCSLWLWLSLALALAFSGSGSLWLWLSLALALSGSRSLWLSLALALALSVDHAAKRKPLPSDVNEGKTVFIRNLSFDTEEEGLEEVLQQYGELKYIKICLHLDTEHSKGIVLPLFKFKSKEAAEKCIAAAEDESKSGGIRVDGRKLNIVAAISREDAVKLKDKKVKTHTGTRNLYLAREGLIRAGTKAAEGVPATDMTKRTRFEDLKRTKLRDMNVFVSKTRLCVHNLPKSVDSKQLGQLGLSTRTLKAAGAGKGVLITKCRVMYDKKPEWGQVLGRSLGYGFVQLQDHELALKTLRHLTSTETPRCVCRPIVEFSLEDGRKLMMKEMRQQQVKVWKMQLQSGGRLGPQKGVSKPQSNMVTKEGSAKTQTQSAPSGQGRKDKFSSGFQTTSVLEHVELEDGKKRRKVLSLPSHRGPKIRVRDKGKPAQPKKPRIGSSRTGRNVTGETICTQTHTNITHRRVRSREDDRFDNLVEQYKRKLMGGNKTATIKKNKWFNS</sequence>
<evidence type="ECO:0000256" key="2">
    <source>
        <dbReference type="ARBA" id="ARBA00022737"/>
    </source>
</evidence>
<dbReference type="Proteomes" id="UP000193380">
    <property type="component" value="Unassembled WGS sequence"/>
</dbReference>
<evidence type="ECO:0000256" key="7">
    <source>
        <dbReference type="SAM" id="Phobius"/>
    </source>
</evidence>
<feature type="transmembrane region" description="Helical" evidence="7">
    <location>
        <begin position="410"/>
        <end position="432"/>
    </location>
</feature>
<dbReference type="PaxDb" id="8022-A0A060XSW4"/>
<dbReference type="SMART" id="SM00360">
    <property type="entry name" value="RRM"/>
    <property type="match status" value="2"/>
</dbReference>
<dbReference type="Pfam" id="PF05705">
    <property type="entry name" value="DUF829"/>
    <property type="match status" value="1"/>
</dbReference>
<dbReference type="STRING" id="8022.A0A060XSW4"/>
<dbReference type="PROSITE" id="PS50102">
    <property type="entry name" value="RRM"/>
    <property type="match status" value="2"/>
</dbReference>
<feature type="region of interest" description="Disordered" evidence="6">
    <location>
        <begin position="747"/>
        <end position="848"/>
    </location>
</feature>
<dbReference type="Gene3D" id="3.40.50.1820">
    <property type="entry name" value="alpha/beta hydrolase"/>
    <property type="match status" value="1"/>
</dbReference>
<evidence type="ECO:0000256" key="1">
    <source>
        <dbReference type="ARBA" id="ARBA00004123"/>
    </source>
</evidence>
<dbReference type="AlphaFoldDB" id="A0A060XSW4"/>
<organism evidence="9 10">
    <name type="scientific">Oncorhynchus mykiss</name>
    <name type="common">Rainbow trout</name>
    <name type="synonym">Salmo gairdneri</name>
    <dbReference type="NCBI Taxonomy" id="8022"/>
    <lineage>
        <taxon>Eukaryota</taxon>
        <taxon>Metazoa</taxon>
        <taxon>Chordata</taxon>
        <taxon>Craniata</taxon>
        <taxon>Vertebrata</taxon>
        <taxon>Euteleostomi</taxon>
        <taxon>Actinopterygii</taxon>
        <taxon>Neopterygii</taxon>
        <taxon>Teleostei</taxon>
        <taxon>Protacanthopterygii</taxon>
        <taxon>Salmoniformes</taxon>
        <taxon>Salmonidae</taxon>
        <taxon>Salmoninae</taxon>
        <taxon>Oncorhynchus</taxon>
    </lineage>
</organism>
<dbReference type="InterPro" id="IPR035979">
    <property type="entry name" value="RBD_domain_sf"/>
</dbReference>
<feature type="domain" description="RRM" evidence="8">
    <location>
        <begin position="627"/>
        <end position="736"/>
    </location>
</feature>
<feature type="domain" description="RRM" evidence="8">
    <location>
        <begin position="473"/>
        <end position="559"/>
    </location>
</feature>
<dbReference type="Pfam" id="PF00076">
    <property type="entry name" value="RRM_1"/>
    <property type="match status" value="1"/>
</dbReference>
<evidence type="ECO:0000256" key="5">
    <source>
        <dbReference type="PROSITE-ProRule" id="PRU00176"/>
    </source>
</evidence>
<dbReference type="InterPro" id="IPR051945">
    <property type="entry name" value="RRM_MRD1_RNA_proc_ribogen"/>
</dbReference>
<keyword evidence="2" id="KW-0677">Repeat</keyword>
<evidence type="ECO:0000313" key="10">
    <source>
        <dbReference type="Proteomes" id="UP000193380"/>
    </source>
</evidence>
<evidence type="ECO:0000256" key="6">
    <source>
        <dbReference type="SAM" id="MobiDB-lite"/>
    </source>
</evidence>
<evidence type="ECO:0000259" key="8">
    <source>
        <dbReference type="PROSITE" id="PS50102"/>
    </source>
</evidence>
<reference evidence="9" key="2">
    <citation type="submission" date="2014-03" db="EMBL/GenBank/DDBJ databases">
        <authorList>
            <person name="Genoscope - CEA"/>
        </authorList>
    </citation>
    <scope>NUCLEOTIDE SEQUENCE</scope>
</reference>
<gene>
    <name evidence="9" type="ORF">GSONMT00002602001</name>
</gene>
<keyword evidence="4" id="KW-0539">Nucleus</keyword>
<keyword evidence="7" id="KW-1133">Transmembrane helix</keyword>
<comment type="subcellular location">
    <subcellularLocation>
        <location evidence="1">Nucleus</location>
    </subcellularLocation>
</comment>
<dbReference type="InterPro" id="IPR012677">
    <property type="entry name" value="Nucleotide-bd_a/b_plait_sf"/>
</dbReference>
<dbReference type="PANTHER" id="PTHR48039">
    <property type="entry name" value="RNA-BINDING MOTIF PROTEIN 14B"/>
    <property type="match status" value="1"/>
</dbReference>
<dbReference type="PANTHER" id="PTHR48039:SF5">
    <property type="entry name" value="RNA-BINDING PROTEIN 28"/>
    <property type="match status" value="1"/>
</dbReference>
<dbReference type="EMBL" id="FR905531">
    <property type="protein sequence ID" value="CDQ80005.1"/>
    <property type="molecule type" value="Genomic_DNA"/>
</dbReference>
<accession>A0A060XSW4</accession>
<name>A0A060XSW4_ONCMY</name>
<evidence type="ECO:0000256" key="4">
    <source>
        <dbReference type="ARBA" id="ARBA00023242"/>
    </source>
</evidence>
<keyword evidence="7" id="KW-0472">Membrane</keyword>
<dbReference type="SUPFAM" id="SSF54928">
    <property type="entry name" value="RNA-binding domain, RBD"/>
    <property type="match status" value="1"/>
</dbReference>